<comment type="caution">
    <text evidence="1">The sequence shown here is derived from an EMBL/GenBank/DDBJ whole genome shotgun (WGS) entry which is preliminary data.</text>
</comment>
<dbReference type="RefSeq" id="WP_066235383.1">
    <property type="nucleotide sequence ID" value="NZ_JARTFQ010000004.1"/>
</dbReference>
<evidence type="ECO:0000313" key="2">
    <source>
        <dbReference type="Proteomes" id="UP001342826"/>
    </source>
</evidence>
<accession>A0ABU6P1L8</accession>
<proteinExistence type="predicted"/>
<dbReference type="Pfam" id="PF00756">
    <property type="entry name" value="Esterase"/>
    <property type="match status" value="1"/>
</dbReference>
<dbReference type="InterPro" id="IPR000801">
    <property type="entry name" value="Esterase-like"/>
</dbReference>
<dbReference type="Gene3D" id="3.40.50.1820">
    <property type="entry name" value="alpha/beta hydrolase"/>
    <property type="match status" value="1"/>
</dbReference>
<dbReference type="InterPro" id="IPR050583">
    <property type="entry name" value="Mycobacterial_A85_antigen"/>
</dbReference>
<dbReference type="Proteomes" id="UP001342826">
    <property type="component" value="Unassembled WGS sequence"/>
</dbReference>
<gene>
    <name evidence="1" type="ORF">P9271_18200</name>
</gene>
<evidence type="ECO:0000313" key="1">
    <source>
        <dbReference type="EMBL" id="MED4403245.1"/>
    </source>
</evidence>
<organism evidence="1 2">
    <name type="scientific">Metabacillus fastidiosus</name>
    <dbReference type="NCBI Taxonomy" id="1458"/>
    <lineage>
        <taxon>Bacteria</taxon>
        <taxon>Bacillati</taxon>
        <taxon>Bacillota</taxon>
        <taxon>Bacilli</taxon>
        <taxon>Bacillales</taxon>
        <taxon>Bacillaceae</taxon>
        <taxon>Metabacillus</taxon>
    </lineage>
</organism>
<dbReference type="PANTHER" id="PTHR48098">
    <property type="entry name" value="ENTEROCHELIN ESTERASE-RELATED"/>
    <property type="match status" value="1"/>
</dbReference>
<keyword evidence="2" id="KW-1185">Reference proteome</keyword>
<dbReference type="PANTHER" id="PTHR48098:SF3">
    <property type="entry name" value="IRON(III) ENTEROBACTIN ESTERASE"/>
    <property type="match status" value="1"/>
</dbReference>
<reference evidence="1 2" key="1">
    <citation type="submission" date="2023-03" db="EMBL/GenBank/DDBJ databases">
        <title>Bacillus Genome Sequencing.</title>
        <authorList>
            <person name="Dunlap C."/>
        </authorList>
    </citation>
    <scope>NUCLEOTIDE SEQUENCE [LARGE SCALE GENOMIC DNA]</scope>
    <source>
        <strain evidence="1 2">NRS-1717</strain>
    </source>
</reference>
<sequence length="239" mass="27778">MKRIGIVREQSFYSEALQEEMTLLIYSPRNFSPFLHYNLLIAQDGLDYFRFGRIARQVETLMEEDMKQLIIIGIPYINVDDRKEKYHPDGHKFEKYMNFLTDELVSYLDNQFPALKGKSEYTLIGDSLGATVSLMAGLLQPAVFTKLILQSPYVNEAVLQAVENFTSSSSPVIYHQIGDKETEVKMMDGCVKDFLTPNRELNKLLTQKGFSSFYEEFKGEHLWKYWQASLTPIFRTMFN</sequence>
<protein>
    <submittedName>
        <fullName evidence="1">Alpha/beta hydrolase-fold protein</fullName>
    </submittedName>
</protein>
<dbReference type="GeneID" id="301143163"/>
<dbReference type="GO" id="GO:0016787">
    <property type="term" value="F:hydrolase activity"/>
    <property type="evidence" value="ECO:0007669"/>
    <property type="project" value="UniProtKB-KW"/>
</dbReference>
<keyword evidence="1" id="KW-0378">Hydrolase</keyword>
<dbReference type="SUPFAM" id="SSF53474">
    <property type="entry name" value="alpha/beta-Hydrolases"/>
    <property type="match status" value="1"/>
</dbReference>
<dbReference type="EMBL" id="JARTFS010000013">
    <property type="protein sequence ID" value="MED4403245.1"/>
    <property type="molecule type" value="Genomic_DNA"/>
</dbReference>
<dbReference type="InterPro" id="IPR029058">
    <property type="entry name" value="AB_hydrolase_fold"/>
</dbReference>
<name>A0ABU6P1L8_9BACI</name>